<keyword evidence="2 5" id="KW-0812">Transmembrane</keyword>
<feature type="transmembrane region" description="Helical" evidence="5">
    <location>
        <begin position="72"/>
        <end position="92"/>
    </location>
</feature>
<dbReference type="AlphaFoldDB" id="A0AAD5KY96"/>
<dbReference type="EMBL" id="WJBH02000003">
    <property type="protein sequence ID" value="KAI9561412.1"/>
    <property type="molecule type" value="Genomic_DNA"/>
</dbReference>
<feature type="transmembrane region" description="Helical" evidence="5">
    <location>
        <begin position="154"/>
        <end position="174"/>
    </location>
</feature>
<evidence type="ECO:0000256" key="4">
    <source>
        <dbReference type="ARBA" id="ARBA00023136"/>
    </source>
</evidence>
<keyword evidence="8" id="KW-1185">Reference proteome</keyword>
<evidence type="ECO:0000256" key="1">
    <source>
        <dbReference type="ARBA" id="ARBA00004370"/>
    </source>
</evidence>
<proteinExistence type="predicted"/>
<accession>A0AAD5KY96</accession>
<evidence type="ECO:0000256" key="3">
    <source>
        <dbReference type="ARBA" id="ARBA00022989"/>
    </source>
</evidence>
<dbReference type="Pfam" id="PF04116">
    <property type="entry name" value="FA_hydroxylase"/>
    <property type="match status" value="1"/>
</dbReference>
<evidence type="ECO:0000313" key="8">
    <source>
        <dbReference type="Proteomes" id="UP000820818"/>
    </source>
</evidence>
<gene>
    <name evidence="7" type="ORF">GHT06_012369</name>
</gene>
<reference evidence="7 8" key="1">
    <citation type="submission" date="2022-05" db="EMBL/GenBank/DDBJ databases">
        <title>A multi-omics perspective on studying reproductive biology in Daphnia sinensis.</title>
        <authorList>
            <person name="Jia J."/>
        </authorList>
    </citation>
    <scope>NUCLEOTIDE SEQUENCE [LARGE SCALE GENOMIC DNA]</scope>
    <source>
        <strain evidence="7 8">WSL</strain>
    </source>
</reference>
<protein>
    <recommendedName>
        <fullName evidence="6">Fatty acid hydroxylase domain-containing protein</fullName>
    </recommendedName>
</protein>
<keyword evidence="4 5" id="KW-0472">Membrane</keyword>
<name>A0AAD5KY96_9CRUS</name>
<keyword evidence="3 5" id="KW-1133">Transmembrane helix</keyword>
<dbReference type="GO" id="GO:0008610">
    <property type="term" value="P:lipid biosynthetic process"/>
    <property type="evidence" value="ECO:0007669"/>
    <property type="project" value="InterPro"/>
</dbReference>
<sequence>MKRGWPTLNSSDKWGALHGVVPLLLLCVVIPYWSYIENEWISLGVRMQSLWDRLLDTIGDDQFNLYVYGLNGWTFVLYWSIGLAFLLAETCAKPKWLLRNKVQPKAIVDQKRLYSLITTVLFNQFFVILPFSIVSHYILEYRGTLPPIRELPTFQRFVIVFAILITTQEVVGYYTHRLFHHRLIYKWTHKLHHQWTAPIALSAYYNRPLDHLIVNMMPATIGLPLTNAHFFTSWLWLTWATLRTLSDHSGYHVLPFPSPRRRDFHHLKFTECYGVWGPLDYLHGTETLFRASKASSKTAKKNH</sequence>
<dbReference type="GO" id="GO:0016020">
    <property type="term" value="C:membrane"/>
    <property type="evidence" value="ECO:0007669"/>
    <property type="project" value="UniProtKB-SubCell"/>
</dbReference>
<dbReference type="PANTHER" id="PTHR11863">
    <property type="entry name" value="STEROL DESATURASE"/>
    <property type="match status" value="1"/>
</dbReference>
<comment type="caution">
    <text evidence="7">The sequence shown here is derived from an EMBL/GenBank/DDBJ whole genome shotgun (WGS) entry which is preliminary data.</text>
</comment>
<dbReference type="InterPro" id="IPR050307">
    <property type="entry name" value="Sterol_Desaturase_Related"/>
</dbReference>
<evidence type="ECO:0000259" key="6">
    <source>
        <dbReference type="Pfam" id="PF04116"/>
    </source>
</evidence>
<dbReference type="InterPro" id="IPR006694">
    <property type="entry name" value="Fatty_acid_hydroxylase"/>
</dbReference>
<feature type="transmembrane region" description="Helical" evidence="5">
    <location>
        <begin position="113"/>
        <end position="134"/>
    </location>
</feature>
<comment type="subcellular location">
    <subcellularLocation>
        <location evidence="1">Membrane</location>
    </subcellularLocation>
</comment>
<organism evidence="7 8">
    <name type="scientific">Daphnia sinensis</name>
    <dbReference type="NCBI Taxonomy" id="1820382"/>
    <lineage>
        <taxon>Eukaryota</taxon>
        <taxon>Metazoa</taxon>
        <taxon>Ecdysozoa</taxon>
        <taxon>Arthropoda</taxon>
        <taxon>Crustacea</taxon>
        <taxon>Branchiopoda</taxon>
        <taxon>Diplostraca</taxon>
        <taxon>Cladocera</taxon>
        <taxon>Anomopoda</taxon>
        <taxon>Daphniidae</taxon>
        <taxon>Daphnia</taxon>
        <taxon>Daphnia similis group</taxon>
    </lineage>
</organism>
<dbReference type="GO" id="GO:0005506">
    <property type="term" value="F:iron ion binding"/>
    <property type="evidence" value="ECO:0007669"/>
    <property type="project" value="InterPro"/>
</dbReference>
<feature type="transmembrane region" description="Helical" evidence="5">
    <location>
        <begin position="16"/>
        <end position="36"/>
    </location>
</feature>
<evidence type="ECO:0000256" key="2">
    <source>
        <dbReference type="ARBA" id="ARBA00022692"/>
    </source>
</evidence>
<evidence type="ECO:0000313" key="7">
    <source>
        <dbReference type="EMBL" id="KAI9561412.1"/>
    </source>
</evidence>
<evidence type="ECO:0000256" key="5">
    <source>
        <dbReference type="SAM" id="Phobius"/>
    </source>
</evidence>
<dbReference type="Proteomes" id="UP000820818">
    <property type="component" value="Linkage Group LG3"/>
</dbReference>
<feature type="domain" description="Fatty acid hydroxylase" evidence="6">
    <location>
        <begin position="162"/>
        <end position="285"/>
    </location>
</feature>
<dbReference type="GO" id="GO:0016491">
    <property type="term" value="F:oxidoreductase activity"/>
    <property type="evidence" value="ECO:0007669"/>
    <property type="project" value="InterPro"/>
</dbReference>